<dbReference type="GO" id="GO:0005789">
    <property type="term" value="C:endoplasmic reticulum membrane"/>
    <property type="evidence" value="ECO:0007669"/>
    <property type="project" value="UniProtKB-SubCell"/>
</dbReference>
<evidence type="ECO:0000259" key="14">
    <source>
        <dbReference type="PROSITE" id="PS51469"/>
    </source>
</evidence>
<protein>
    <recommendedName>
        <fullName evidence="10">SUN-like protein 1</fullName>
    </recommendedName>
</protein>
<dbReference type="SUPFAM" id="SSF49785">
    <property type="entry name" value="Galactose-binding domain-like"/>
    <property type="match status" value="1"/>
</dbReference>
<evidence type="ECO:0000256" key="1">
    <source>
        <dbReference type="ARBA" id="ARBA00004115"/>
    </source>
</evidence>
<dbReference type="PANTHER" id="PTHR12953:SF0">
    <property type="entry name" value="SUN DOMAIN-CONTAINING OSSIFICATION FACTOR"/>
    <property type="match status" value="1"/>
</dbReference>
<evidence type="ECO:0000313" key="16">
    <source>
        <dbReference type="Proteomes" id="UP000000267"/>
    </source>
</evidence>
<dbReference type="OrthoDB" id="266334at2759"/>
<dbReference type="AlphaFoldDB" id="A7TF77"/>
<dbReference type="Pfam" id="PF07738">
    <property type="entry name" value="Sad1_UNC"/>
    <property type="match status" value="1"/>
</dbReference>
<feature type="chain" id="PRO_5002712765" description="SUN-like protein 1" evidence="13">
    <location>
        <begin position="19"/>
        <end position="683"/>
    </location>
</feature>
<comment type="similarity">
    <text evidence="8">Belongs to the SLP1 family.</text>
</comment>
<organism evidence="16">
    <name type="scientific">Vanderwaltozyma polyspora (strain ATCC 22028 / DSM 70294 / BCRC 21397 / CBS 2163 / NBRC 10782 / NRRL Y-8283 / UCD 57-17)</name>
    <name type="common">Kluyveromyces polysporus</name>
    <dbReference type="NCBI Taxonomy" id="436907"/>
    <lineage>
        <taxon>Eukaryota</taxon>
        <taxon>Fungi</taxon>
        <taxon>Dikarya</taxon>
        <taxon>Ascomycota</taxon>
        <taxon>Saccharomycotina</taxon>
        <taxon>Saccharomycetes</taxon>
        <taxon>Saccharomycetales</taxon>
        <taxon>Saccharomycetaceae</taxon>
        <taxon>Vanderwaltozyma</taxon>
    </lineage>
</organism>
<dbReference type="FunCoup" id="A7TF77">
    <property type="interactions" value="57"/>
</dbReference>
<evidence type="ECO:0000256" key="10">
    <source>
        <dbReference type="ARBA" id="ARBA00075366"/>
    </source>
</evidence>
<dbReference type="KEGG" id="vpo:Kpol_2000p70"/>
<dbReference type="Proteomes" id="UP000000267">
    <property type="component" value="Unassembled WGS sequence"/>
</dbReference>
<keyword evidence="6 12" id="KW-0472">Membrane</keyword>
<dbReference type="GO" id="GO:0034975">
    <property type="term" value="P:protein folding in endoplasmic reticulum"/>
    <property type="evidence" value="ECO:0007669"/>
    <property type="project" value="TreeGrafter"/>
</dbReference>
<keyword evidence="7" id="KW-0325">Glycoprotein</keyword>
<keyword evidence="2 12" id="KW-0812">Transmembrane</keyword>
<feature type="transmembrane region" description="Helical" evidence="12">
    <location>
        <begin position="546"/>
        <end position="563"/>
    </location>
</feature>
<evidence type="ECO:0000256" key="4">
    <source>
        <dbReference type="ARBA" id="ARBA00022824"/>
    </source>
</evidence>
<evidence type="ECO:0000256" key="7">
    <source>
        <dbReference type="ARBA" id="ARBA00023180"/>
    </source>
</evidence>
<keyword evidence="16" id="KW-1185">Reference proteome</keyword>
<evidence type="ECO:0000256" key="13">
    <source>
        <dbReference type="SAM" id="SignalP"/>
    </source>
</evidence>
<dbReference type="HOGENOM" id="CLU_006633_2_0_1"/>
<dbReference type="EMBL" id="DS480382">
    <property type="protein sequence ID" value="EDO19102.1"/>
    <property type="molecule type" value="Genomic_DNA"/>
</dbReference>
<dbReference type="InterPro" id="IPR008979">
    <property type="entry name" value="Galactose-bd-like_sf"/>
</dbReference>
<keyword evidence="3 13" id="KW-0732">Signal</keyword>
<evidence type="ECO:0000256" key="11">
    <source>
        <dbReference type="SAM" id="MobiDB-lite"/>
    </source>
</evidence>
<evidence type="ECO:0000256" key="5">
    <source>
        <dbReference type="ARBA" id="ARBA00022989"/>
    </source>
</evidence>
<dbReference type="OMA" id="YVIIELC"/>
<evidence type="ECO:0000256" key="2">
    <source>
        <dbReference type="ARBA" id="ARBA00022692"/>
    </source>
</evidence>
<reference evidence="15 16" key="1">
    <citation type="journal article" date="2007" name="Proc. Natl. Acad. Sci. U.S.A.">
        <title>Independent sorting-out of thousands of duplicated gene pairs in two yeast species descended from a whole-genome duplication.</title>
        <authorList>
            <person name="Scannell D.R."/>
            <person name="Frank A.C."/>
            <person name="Conant G.C."/>
            <person name="Byrne K.P."/>
            <person name="Woolfit M."/>
            <person name="Wolfe K.H."/>
        </authorList>
    </citation>
    <scope>NUCLEOTIDE SEQUENCE [LARGE SCALE GENOMIC DNA]</scope>
    <source>
        <strain evidence="16">ATCC 22028 / DSM 70294 / BCRC 21397 / CBS 2163 / NBRC 10782 / NRRL Y-8283 / UCD 57-17</strain>
    </source>
</reference>
<dbReference type="eggNOG" id="KOG1396">
    <property type="taxonomic scope" value="Eukaryota"/>
</dbReference>
<dbReference type="InterPro" id="IPR012919">
    <property type="entry name" value="SUN_dom"/>
</dbReference>
<dbReference type="PROSITE" id="PS51469">
    <property type="entry name" value="SUN"/>
    <property type="match status" value="1"/>
</dbReference>
<feature type="region of interest" description="Disordered" evidence="11">
    <location>
        <begin position="596"/>
        <end position="659"/>
    </location>
</feature>
<comment type="subunit">
    <text evidence="9">Interacts with EMP65.</text>
</comment>
<accession>A7TF77</accession>
<evidence type="ECO:0000256" key="6">
    <source>
        <dbReference type="ARBA" id="ARBA00023136"/>
    </source>
</evidence>
<dbReference type="STRING" id="436907.A7TF77"/>
<evidence type="ECO:0000256" key="8">
    <source>
        <dbReference type="ARBA" id="ARBA00061226"/>
    </source>
</evidence>
<dbReference type="PANTHER" id="PTHR12953">
    <property type="entry name" value="MEMBRANE PROTEIN CH1 RELATED"/>
    <property type="match status" value="1"/>
</dbReference>
<dbReference type="GeneID" id="5547431"/>
<name>A7TF77_VANPO</name>
<evidence type="ECO:0000256" key="3">
    <source>
        <dbReference type="ARBA" id="ARBA00022729"/>
    </source>
</evidence>
<dbReference type="Gene3D" id="2.60.120.260">
    <property type="entry name" value="Galactose-binding domain-like"/>
    <property type="match status" value="1"/>
</dbReference>
<proteinExistence type="inferred from homology"/>
<dbReference type="InterPro" id="IPR045120">
    <property type="entry name" value="Suco/Slp1-like"/>
</dbReference>
<dbReference type="PhylomeDB" id="A7TF77"/>
<evidence type="ECO:0000256" key="9">
    <source>
        <dbReference type="ARBA" id="ARBA00064635"/>
    </source>
</evidence>
<feature type="compositionally biased region" description="Low complexity" evidence="11">
    <location>
        <begin position="612"/>
        <end position="622"/>
    </location>
</feature>
<keyword evidence="4" id="KW-0256">Endoplasmic reticulum</keyword>
<evidence type="ECO:0000256" key="12">
    <source>
        <dbReference type="SAM" id="Phobius"/>
    </source>
</evidence>
<dbReference type="FunFam" id="2.60.120.260:FF:000099">
    <property type="entry name" value="Uncharacterized protein, isoform C"/>
    <property type="match status" value="1"/>
</dbReference>
<dbReference type="RefSeq" id="XP_001646960.1">
    <property type="nucleotide sequence ID" value="XM_001646910.1"/>
</dbReference>
<gene>
    <name evidence="15" type="ORF">Kpol_2000p70</name>
</gene>
<sequence>MINTILICLGLIFSIISATNSTGNETDYLKHRQNLSNQSNHTTWENIQSLSNISSIDIGVNNGSVPVDASIKHQSSSLVAVPTLNSLRCPTIQVDKPDQTVSNNLTTNLDNKTDSNSTFLSFNEWREAKLSEIPSILDRPLKTKAPVDASCYKENNVIGEEMEIDVGVFTDSSDEDEKEDGPAVKIYKDKFNYASIDCAATIMKSNSDAIGAGSILIENKDSYLLNPCSAPNKFVIIELCQDILVEEIVMANFEFFSSTFKDIKFLVSNRYPVSKSEWKTLGTFQGENSRDIQKFKIENPQIWARYLRIEILSHYDDEFYCPISIVRVHGKTMMDEYKMSNIKETSEDAPCIENSEEVSLKETTIVENCDPLPDIPPENITDISNLSKMSGICTSQIVPLKFDQFLMDFNNSYCPPKATKDMQITSSSVSSSSTEESIFKNIMKRLSILENNATLTVLYIEEQSKLLYKSFEKLEKNHATKFSDLIGIFNATVVSNLDALGDFANQLKEQSLKILEEQKLNNDHFTTQTEHRLKRMENQLGYQRRLIYSMLFFVAGLVLFLILNKEITLEDDNDGNDWIITAPPLEKLKKFNSSMSSTYKEGMGTEKTLFRSPSNSSLSASSIIEPLPEENDSNSNYNSDIDENVSKSSQSEDNVNDRINETLKLSDIAKEDLMDEEDMEWEF</sequence>
<keyword evidence="5 12" id="KW-1133">Transmembrane helix</keyword>
<comment type="subcellular location">
    <subcellularLocation>
        <location evidence="1">Endoplasmic reticulum membrane</location>
        <topology evidence="1">Single-pass type I membrane protein</topology>
    </subcellularLocation>
</comment>
<feature type="domain" description="SUN" evidence="14">
    <location>
        <begin position="165"/>
        <end position="333"/>
    </location>
</feature>
<dbReference type="InParanoid" id="A7TF77"/>
<feature type="signal peptide" evidence="13">
    <location>
        <begin position="1"/>
        <end position="18"/>
    </location>
</feature>
<evidence type="ECO:0000313" key="15">
    <source>
        <dbReference type="EMBL" id="EDO19102.1"/>
    </source>
</evidence>